<evidence type="ECO:0000256" key="5">
    <source>
        <dbReference type="ARBA" id="ARBA00022692"/>
    </source>
</evidence>
<dbReference type="InterPro" id="IPR055348">
    <property type="entry name" value="DctQ"/>
</dbReference>
<dbReference type="PANTHER" id="PTHR35011">
    <property type="entry name" value="2,3-DIKETO-L-GULONATE TRAP TRANSPORTER SMALL PERMEASE PROTEIN YIAM"/>
    <property type="match status" value="1"/>
</dbReference>
<dbReference type="Pfam" id="PF04290">
    <property type="entry name" value="DctQ"/>
    <property type="match status" value="1"/>
</dbReference>
<feature type="transmembrane region" description="Helical" evidence="9">
    <location>
        <begin position="85"/>
        <end position="107"/>
    </location>
</feature>
<feature type="transmembrane region" description="Helical" evidence="9">
    <location>
        <begin position="127"/>
        <end position="150"/>
    </location>
</feature>
<evidence type="ECO:0000256" key="6">
    <source>
        <dbReference type="ARBA" id="ARBA00022989"/>
    </source>
</evidence>
<evidence type="ECO:0000256" key="3">
    <source>
        <dbReference type="ARBA" id="ARBA00022475"/>
    </source>
</evidence>
<evidence type="ECO:0000313" key="11">
    <source>
        <dbReference type="EMBL" id="MFC0268679.1"/>
    </source>
</evidence>
<keyword evidence="7 9" id="KW-0472">Membrane</keyword>
<evidence type="ECO:0000256" key="4">
    <source>
        <dbReference type="ARBA" id="ARBA00022519"/>
    </source>
</evidence>
<dbReference type="InterPro" id="IPR007387">
    <property type="entry name" value="TRAP_DctQ"/>
</dbReference>
<evidence type="ECO:0000259" key="10">
    <source>
        <dbReference type="Pfam" id="PF04290"/>
    </source>
</evidence>
<proteinExistence type="inferred from homology"/>
<keyword evidence="3" id="KW-1003">Cell membrane</keyword>
<protein>
    <recommendedName>
        <fullName evidence="9">TRAP transporter small permease protein</fullName>
    </recommendedName>
</protein>
<keyword evidence="5 9" id="KW-0812">Transmembrane</keyword>
<comment type="similarity">
    <text evidence="8 9">Belongs to the TRAP transporter small permease family.</text>
</comment>
<name>A0ABV6G530_9GAMM</name>
<organism evidence="11 12">
    <name type="scientific">Kushneria aurantia</name>
    <dbReference type="NCBI Taxonomy" id="504092"/>
    <lineage>
        <taxon>Bacteria</taxon>
        <taxon>Pseudomonadati</taxon>
        <taxon>Pseudomonadota</taxon>
        <taxon>Gammaproteobacteria</taxon>
        <taxon>Oceanospirillales</taxon>
        <taxon>Halomonadaceae</taxon>
        <taxon>Kushneria</taxon>
    </lineage>
</organism>
<dbReference type="EMBL" id="JBHLVX010000049">
    <property type="protein sequence ID" value="MFC0268679.1"/>
    <property type="molecule type" value="Genomic_DNA"/>
</dbReference>
<comment type="function">
    <text evidence="9">Part of the tripartite ATP-independent periplasmic (TRAP) transport system.</text>
</comment>
<dbReference type="Proteomes" id="UP001589814">
    <property type="component" value="Unassembled WGS sequence"/>
</dbReference>
<keyword evidence="12" id="KW-1185">Reference proteome</keyword>
<comment type="subunit">
    <text evidence="9">The complex comprises the extracytoplasmic solute receptor protein and the two transmembrane proteins.</text>
</comment>
<reference evidence="11 12" key="1">
    <citation type="submission" date="2024-09" db="EMBL/GenBank/DDBJ databases">
        <authorList>
            <person name="Sun Q."/>
            <person name="Mori K."/>
        </authorList>
    </citation>
    <scope>NUCLEOTIDE SEQUENCE [LARGE SCALE GENOMIC DNA]</scope>
    <source>
        <strain evidence="11 12">CCM 7415</strain>
    </source>
</reference>
<feature type="transmembrane region" description="Helical" evidence="9">
    <location>
        <begin position="12"/>
        <end position="34"/>
    </location>
</feature>
<evidence type="ECO:0000256" key="2">
    <source>
        <dbReference type="ARBA" id="ARBA00022448"/>
    </source>
</evidence>
<sequence length="192" mass="20670">MTFTRFVSTLANRLVGLMLLAVVAFLLVEILIRKAGLGTLPGVHEYAGYVLAILSSWGLSQTLIERAHIRIDLGYSRLPRRLQCALDLISIAAVNLVGWLILLKAWPVLATSLHNGSLANTPLSTPLWIPQLIWLAGYGWFAFTASILALRSLAAAMAGDSATLSALIGMDSDKNAEATTIAPTSAHERGRH</sequence>
<keyword evidence="6 9" id="KW-1133">Transmembrane helix</keyword>
<comment type="caution">
    <text evidence="11">The sequence shown here is derived from an EMBL/GenBank/DDBJ whole genome shotgun (WGS) entry which is preliminary data.</text>
</comment>
<evidence type="ECO:0000313" key="12">
    <source>
        <dbReference type="Proteomes" id="UP001589814"/>
    </source>
</evidence>
<evidence type="ECO:0000256" key="9">
    <source>
        <dbReference type="RuleBase" id="RU369079"/>
    </source>
</evidence>
<feature type="transmembrane region" description="Helical" evidence="9">
    <location>
        <begin position="46"/>
        <end position="64"/>
    </location>
</feature>
<dbReference type="PANTHER" id="PTHR35011:SF2">
    <property type="entry name" value="2,3-DIKETO-L-GULONATE TRAP TRANSPORTER SMALL PERMEASE PROTEIN YIAM"/>
    <property type="match status" value="1"/>
</dbReference>
<keyword evidence="2 9" id="KW-0813">Transport</keyword>
<keyword evidence="4 9" id="KW-0997">Cell inner membrane</keyword>
<dbReference type="RefSeq" id="WP_245558753.1">
    <property type="nucleotide sequence ID" value="NZ_JBHLVX010000049.1"/>
</dbReference>
<comment type="subcellular location">
    <subcellularLocation>
        <location evidence="1 9">Cell inner membrane</location>
        <topology evidence="1 9">Multi-pass membrane protein</topology>
    </subcellularLocation>
</comment>
<evidence type="ECO:0000256" key="7">
    <source>
        <dbReference type="ARBA" id="ARBA00023136"/>
    </source>
</evidence>
<evidence type="ECO:0000256" key="1">
    <source>
        <dbReference type="ARBA" id="ARBA00004429"/>
    </source>
</evidence>
<feature type="domain" description="Tripartite ATP-independent periplasmic transporters DctQ component" evidence="10">
    <location>
        <begin position="23"/>
        <end position="149"/>
    </location>
</feature>
<gene>
    <name evidence="11" type="ORF">ACFFHW_11930</name>
</gene>
<evidence type="ECO:0000256" key="8">
    <source>
        <dbReference type="ARBA" id="ARBA00038436"/>
    </source>
</evidence>
<accession>A0ABV6G530</accession>